<dbReference type="FunFam" id="1.10.10.10:FF:000357">
    <property type="entry name" value="Caffeic acid 3-O-methyltransferase"/>
    <property type="match status" value="2"/>
</dbReference>
<feature type="non-terminal residue" evidence="6">
    <location>
        <position position="1"/>
    </location>
</feature>
<dbReference type="SUPFAM" id="SSF53335">
    <property type="entry name" value="S-adenosyl-L-methionine-dependent methyltransferases"/>
    <property type="match status" value="2"/>
</dbReference>
<feature type="domain" description="O-methyltransferase dimerisation" evidence="5">
    <location>
        <begin position="23"/>
        <end position="115"/>
    </location>
</feature>
<name>A0A7J6FLJ0_CANSA</name>
<proteinExistence type="predicted"/>
<dbReference type="InterPro" id="IPR036388">
    <property type="entry name" value="WH-like_DNA-bd_sf"/>
</dbReference>
<dbReference type="Gene3D" id="1.10.10.10">
    <property type="entry name" value="Winged helix-like DNA-binding domain superfamily/Winged helix DNA-binding domain"/>
    <property type="match status" value="2"/>
</dbReference>
<dbReference type="SUPFAM" id="SSF46785">
    <property type="entry name" value="Winged helix' DNA-binding domain"/>
    <property type="match status" value="2"/>
</dbReference>
<evidence type="ECO:0000259" key="4">
    <source>
        <dbReference type="Pfam" id="PF00891"/>
    </source>
</evidence>
<dbReference type="GO" id="GO:0008171">
    <property type="term" value="F:O-methyltransferase activity"/>
    <property type="evidence" value="ECO:0007669"/>
    <property type="project" value="InterPro"/>
</dbReference>
<organism evidence="6 7">
    <name type="scientific">Cannabis sativa</name>
    <name type="common">Hemp</name>
    <name type="synonym">Marijuana</name>
    <dbReference type="NCBI Taxonomy" id="3483"/>
    <lineage>
        <taxon>Eukaryota</taxon>
        <taxon>Viridiplantae</taxon>
        <taxon>Streptophyta</taxon>
        <taxon>Embryophyta</taxon>
        <taxon>Tracheophyta</taxon>
        <taxon>Spermatophyta</taxon>
        <taxon>Magnoliopsida</taxon>
        <taxon>eudicotyledons</taxon>
        <taxon>Gunneridae</taxon>
        <taxon>Pentapetalae</taxon>
        <taxon>rosids</taxon>
        <taxon>fabids</taxon>
        <taxon>Rosales</taxon>
        <taxon>Cannabaceae</taxon>
        <taxon>Cannabis</taxon>
    </lineage>
</organism>
<reference evidence="6 7" key="1">
    <citation type="journal article" date="2020" name="bioRxiv">
        <title>Sequence and annotation of 42 cannabis genomes reveals extensive copy number variation in cannabinoid synthesis and pathogen resistance genes.</title>
        <authorList>
            <person name="Mckernan K.J."/>
            <person name="Helbert Y."/>
            <person name="Kane L.T."/>
            <person name="Ebling H."/>
            <person name="Zhang L."/>
            <person name="Liu B."/>
            <person name="Eaton Z."/>
            <person name="Mclaughlin S."/>
            <person name="Kingan S."/>
            <person name="Baybayan P."/>
            <person name="Concepcion G."/>
            <person name="Jordan M."/>
            <person name="Riva A."/>
            <person name="Barbazuk W."/>
            <person name="Harkins T."/>
        </authorList>
    </citation>
    <scope>NUCLEOTIDE SEQUENCE [LARGE SCALE GENOMIC DNA]</scope>
    <source>
        <strain evidence="7">cv. Jamaican Lion 4</strain>
        <tissue evidence="6">Leaf</tissue>
    </source>
</reference>
<dbReference type="InterPro" id="IPR001077">
    <property type="entry name" value="COMT_C"/>
</dbReference>
<gene>
    <name evidence="6" type="ORF">G4B88_008291</name>
</gene>
<evidence type="ECO:0008006" key="8">
    <source>
        <dbReference type="Google" id="ProtNLM"/>
    </source>
</evidence>
<comment type="caution">
    <text evidence="6">The sequence shown here is derived from an EMBL/GenBank/DDBJ whole genome shotgun (WGS) entry which is preliminary data.</text>
</comment>
<evidence type="ECO:0000256" key="3">
    <source>
        <dbReference type="ARBA" id="ARBA00022691"/>
    </source>
</evidence>
<dbReference type="Pfam" id="PF08100">
    <property type="entry name" value="Dimerisation"/>
    <property type="match status" value="2"/>
</dbReference>
<dbReference type="AlphaFoldDB" id="A0A7J6FLJ0"/>
<evidence type="ECO:0000259" key="5">
    <source>
        <dbReference type="Pfam" id="PF08100"/>
    </source>
</evidence>
<dbReference type="InterPro" id="IPR029063">
    <property type="entry name" value="SAM-dependent_MTases_sf"/>
</dbReference>
<sequence>MAPTQISEELEASLFAMQLAGTSSILPMVLKTALELDLLEIIAMAGPNAFLSPSDIAAQLPTNNPNASMMLDRMLRLLASYNVLTYLLRDKVTSDGKVLVERLYGLAPLSKFLTKNEDGVSIAPLCLMVQDKDAILDGGIAFDKAHGMPAFKYNQIDKRFNKIFNKGMFDHSSITMKKILETYKGFEGLNSMVDVGGGSGAVLSMIVTKYPSIKGINFDLHHVIEDAPPFPGVAHVGGDMFVSVPKGDAIFIKWICHDWSDEDCLKLLKNCYDAVPRHGKVMVAEFILSVAPDSSLAAKCTAHSDMIMLVEHGGKERTQKEFEELAKAAGFKGFKVMTTPTQMSEELEANYLFAMKLASATVLPMVLKTALELGLLEIIVMAGPGAFLSPSNIVAQLPTKNPNAPVMLDRMLRLLASYNVLTYSIRDGERLYGMTPLSKFLTKNEGGLSIAPLCHMDQDKTVVLDGGIPFNKAHGMPIFEYTQRDQRLNKIVNRAMSTLSTIIMKNILETYNGFKGLNSIVDVGGGTGATLSMIIAKYPSIKGINFDLHHVIKDAPPLPEELIVPAAPDSSPSTKNSFHYDILMMVNLNGKERTQKEYEQLAMEAGFKAFKIHSIAFNSYIM</sequence>
<dbReference type="Proteomes" id="UP000583929">
    <property type="component" value="Unassembled WGS sequence"/>
</dbReference>
<keyword evidence="1" id="KW-0489">Methyltransferase</keyword>
<dbReference type="InterPro" id="IPR012967">
    <property type="entry name" value="COMT_dimerisation"/>
</dbReference>
<feature type="domain" description="O-methyltransferase dimerisation" evidence="5">
    <location>
        <begin position="355"/>
        <end position="443"/>
    </location>
</feature>
<dbReference type="PANTHER" id="PTHR11746">
    <property type="entry name" value="O-METHYLTRANSFERASE"/>
    <property type="match status" value="1"/>
</dbReference>
<evidence type="ECO:0000256" key="2">
    <source>
        <dbReference type="ARBA" id="ARBA00022679"/>
    </source>
</evidence>
<dbReference type="GO" id="GO:0046983">
    <property type="term" value="F:protein dimerization activity"/>
    <property type="evidence" value="ECO:0007669"/>
    <property type="project" value="InterPro"/>
</dbReference>
<feature type="domain" description="O-methyltransferase C-terminal" evidence="4">
    <location>
        <begin position="562"/>
        <end position="608"/>
    </location>
</feature>
<dbReference type="InterPro" id="IPR016461">
    <property type="entry name" value="COMT-like"/>
</dbReference>
<dbReference type="PROSITE" id="PS51683">
    <property type="entry name" value="SAM_OMT_II"/>
    <property type="match status" value="2"/>
</dbReference>
<evidence type="ECO:0000256" key="1">
    <source>
        <dbReference type="ARBA" id="ARBA00022603"/>
    </source>
</evidence>
<dbReference type="EMBL" id="JAATIQ010000195">
    <property type="protein sequence ID" value="KAF4371576.1"/>
    <property type="molecule type" value="Genomic_DNA"/>
</dbReference>
<feature type="domain" description="O-methyltransferase C-terminal" evidence="4">
    <location>
        <begin position="132"/>
        <end position="332"/>
    </location>
</feature>
<dbReference type="Pfam" id="PF00891">
    <property type="entry name" value="Methyltransf_2"/>
    <property type="match status" value="3"/>
</dbReference>
<dbReference type="GO" id="GO:0032259">
    <property type="term" value="P:methylation"/>
    <property type="evidence" value="ECO:0007669"/>
    <property type="project" value="UniProtKB-KW"/>
</dbReference>
<keyword evidence="7" id="KW-1185">Reference proteome</keyword>
<protein>
    <recommendedName>
        <fullName evidence="8">Caffeic acid O-methyltransferase</fullName>
    </recommendedName>
</protein>
<evidence type="ECO:0000313" key="6">
    <source>
        <dbReference type="EMBL" id="KAF4371576.1"/>
    </source>
</evidence>
<keyword evidence="3" id="KW-0949">S-adenosyl-L-methionine</keyword>
<evidence type="ECO:0000313" key="7">
    <source>
        <dbReference type="Proteomes" id="UP000583929"/>
    </source>
</evidence>
<dbReference type="InterPro" id="IPR036390">
    <property type="entry name" value="WH_DNA-bd_sf"/>
</dbReference>
<keyword evidence="2" id="KW-0808">Transferase</keyword>
<feature type="domain" description="O-methyltransferase C-terminal" evidence="4">
    <location>
        <begin position="463"/>
        <end position="557"/>
    </location>
</feature>
<accession>A0A7J6FLJ0</accession>
<dbReference type="Gene3D" id="3.40.50.150">
    <property type="entry name" value="Vaccinia Virus protein VP39"/>
    <property type="match status" value="3"/>
</dbReference>